<dbReference type="Pfam" id="PF04542">
    <property type="entry name" value="Sigma70_r2"/>
    <property type="match status" value="1"/>
</dbReference>
<dbReference type="SMART" id="SM00421">
    <property type="entry name" value="HTH_LUXR"/>
    <property type="match status" value="1"/>
</dbReference>
<name>A0A7K0KGH1_9BACT</name>
<evidence type="ECO:0000259" key="5">
    <source>
        <dbReference type="SMART" id="SM00421"/>
    </source>
</evidence>
<dbReference type="PANTHER" id="PTHR43133:SF46">
    <property type="entry name" value="RNA POLYMERASE SIGMA-70 FACTOR ECF SUBFAMILY"/>
    <property type="match status" value="1"/>
</dbReference>
<dbReference type="InterPro" id="IPR007627">
    <property type="entry name" value="RNA_pol_sigma70_r2"/>
</dbReference>
<evidence type="ECO:0000256" key="3">
    <source>
        <dbReference type="ARBA" id="ARBA00023082"/>
    </source>
</evidence>
<comment type="caution">
    <text evidence="6">The sequence shown here is derived from an EMBL/GenBank/DDBJ whole genome shotgun (WGS) entry which is preliminary data.</text>
</comment>
<dbReference type="EMBL" id="VUNG01000026">
    <property type="protein sequence ID" value="MST85023.1"/>
    <property type="molecule type" value="Genomic_DNA"/>
</dbReference>
<dbReference type="RefSeq" id="WP_154534610.1">
    <property type="nucleotide sequence ID" value="NZ_VUNG01000026.1"/>
</dbReference>
<dbReference type="Proteomes" id="UP000438914">
    <property type="component" value="Unassembled WGS sequence"/>
</dbReference>
<dbReference type="InterPro" id="IPR013249">
    <property type="entry name" value="RNA_pol_sigma70_r4_t2"/>
</dbReference>
<dbReference type="NCBIfam" id="TIGR02937">
    <property type="entry name" value="sigma70-ECF"/>
    <property type="match status" value="1"/>
</dbReference>
<keyword evidence="3" id="KW-0731">Sigma factor</keyword>
<evidence type="ECO:0000256" key="2">
    <source>
        <dbReference type="ARBA" id="ARBA00023015"/>
    </source>
</evidence>
<gene>
    <name evidence="6" type="ORF">FYJ73_10165</name>
</gene>
<dbReference type="PANTHER" id="PTHR43133">
    <property type="entry name" value="RNA POLYMERASE ECF-TYPE SIGMA FACTO"/>
    <property type="match status" value="1"/>
</dbReference>
<evidence type="ECO:0000256" key="1">
    <source>
        <dbReference type="ARBA" id="ARBA00010641"/>
    </source>
</evidence>
<comment type="similarity">
    <text evidence="1">Belongs to the sigma-70 factor family. ECF subfamily.</text>
</comment>
<dbReference type="InterPro" id="IPR013324">
    <property type="entry name" value="RNA_pol_sigma_r3/r4-like"/>
</dbReference>
<sequence>MLSIETAFQKYYRPLCLYAMHYLCGDVDAAEDVVQDCFVRLWQHEANNDKAFLYTTVRNACIDRLRRNVPLCYEIEPQDLDGTITDEEAQDRSVLEARLWKAIDSLPHRQRMALLLCKRDGLSYREAAKKMGISEKTIEHLLSNAMKALRGHRADIYRMVLIAC</sequence>
<proteinExistence type="inferred from homology"/>
<evidence type="ECO:0000313" key="7">
    <source>
        <dbReference type="Proteomes" id="UP000438914"/>
    </source>
</evidence>
<dbReference type="InterPro" id="IPR000792">
    <property type="entry name" value="Tscrpt_reg_LuxR_C"/>
</dbReference>
<evidence type="ECO:0000313" key="6">
    <source>
        <dbReference type="EMBL" id="MST85023.1"/>
    </source>
</evidence>
<dbReference type="AlphaFoldDB" id="A0A7K0KGH1"/>
<dbReference type="SUPFAM" id="SSF88659">
    <property type="entry name" value="Sigma3 and sigma4 domains of RNA polymerase sigma factors"/>
    <property type="match status" value="1"/>
</dbReference>
<accession>A0A7K0KGH1</accession>
<dbReference type="GO" id="GO:0016987">
    <property type="term" value="F:sigma factor activity"/>
    <property type="evidence" value="ECO:0007669"/>
    <property type="project" value="UniProtKB-KW"/>
</dbReference>
<dbReference type="Pfam" id="PF08281">
    <property type="entry name" value="Sigma70_r4_2"/>
    <property type="match status" value="1"/>
</dbReference>
<evidence type="ECO:0000256" key="4">
    <source>
        <dbReference type="ARBA" id="ARBA00023163"/>
    </source>
</evidence>
<keyword evidence="4" id="KW-0804">Transcription</keyword>
<dbReference type="SUPFAM" id="SSF88946">
    <property type="entry name" value="Sigma2 domain of RNA polymerase sigma factors"/>
    <property type="match status" value="1"/>
</dbReference>
<protein>
    <submittedName>
        <fullName evidence="6">Sigma-70 family RNA polymerase sigma factor</fullName>
    </submittedName>
</protein>
<keyword evidence="7" id="KW-1185">Reference proteome</keyword>
<reference evidence="6 7" key="1">
    <citation type="submission" date="2019-08" db="EMBL/GenBank/DDBJ databases">
        <title>In-depth cultivation of the pig gut microbiome towards novel bacterial diversity and tailored functional studies.</title>
        <authorList>
            <person name="Wylensek D."/>
            <person name="Hitch T.C.A."/>
            <person name="Clavel T."/>
        </authorList>
    </citation>
    <scope>NUCLEOTIDE SEQUENCE [LARGE SCALE GENOMIC DNA]</scope>
    <source>
        <strain evidence="6 7">LKV-178-WT-2A</strain>
    </source>
</reference>
<dbReference type="GO" id="GO:0006352">
    <property type="term" value="P:DNA-templated transcription initiation"/>
    <property type="evidence" value="ECO:0007669"/>
    <property type="project" value="InterPro"/>
</dbReference>
<dbReference type="Gene3D" id="1.10.1740.10">
    <property type="match status" value="1"/>
</dbReference>
<dbReference type="GO" id="GO:0003677">
    <property type="term" value="F:DNA binding"/>
    <property type="evidence" value="ECO:0007669"/>
    <property type="project" value="InterPro"/>
</dbReference>
<dbReference type="InterPro" id="IPR039425">
    <property type="entry name" value="RNA_pol_sigma-70-like"/>
</dbReference>
<feature type="domain" description="HTH luxR-type" evidence="5">
    <location>
        <begin position="103"/>
        <end position="160"/>
    </location>
</feature>
<dbReference type="InterPro" id="IPR013325">
    <property type="entry name" value="RNA_pol_sigma_r2"/>
</dbReference>
<keyword evidence="2" id="KW-0805">Transcription regulation</keyword>
<dbReference type="InterPro" id="IPR036388">
    <property type="entry name" value="WH-like_DNA-bd_sf"/>
</dbReference>
<dbReference type="InterPro" id="IPR014284">
    <property type="entry name" value="RNA_pol_sigma-70_dom"/>
</dbReference>
<dbReference type="CDD" id="cd06171">
    <property type="entry name" value="Sigma70_r4"/>
    <property type="match status" value="1"/>
</dbReference>
<organism evidence="6 7">
    <name type="scientific">Hallella mizrahii</name>
    <dbReference type="NCBI Taxonomy" id="2606637"/>
    <lineage>
        <taxon>Bacteria</taxon>
        <taxon>Pseudomonadati</taxon>
        <taxon>Bacteroidota</taxon>
        <taxon>Bacteroidia</taxon>
        <taxon>Bacteroidales</taxon>
        <taxon>Prevotellaceae</taxon>
        <taxon>Hallella</taxon>
    </lineage>
</organism>
<dbReference type="Gene3D" id="1.10.10.10">
    <property type="entry name" value="Winged helix-like DNA-binding domain superfamily/Winged helix DNA-binding domain"/>
    <property type="match status" value="1"/>
</dbReference>